<feature type="transmembrane region" description="Helical" evidence="6">
    <location>
        <begin position="152"/>
        <end position="170"/>
    </location>
</feature>
<feature type="transmembrane region" description="Helical" evidence="6">
    <location>
        <begin position="295"/>
        <end position="313"/>
    </location>
</feature>
<dbReference type="OrthoDB" id="442680at2759"/>
<feature type="signal peptide" evidence="6">
    <location>
        <begin position="1"/>
        <end position="24"/>
    </location>
</feature>
<dbReference type="GO" id="GO:0015085">
    <property type="term" value="F:calcium ion transmembrane transporter activity"/>
    <property type="evidence" value="ECO:0007669"/>
    <property type="project" value="TreeGrafter"/>
</dbReference>
<feature type="transmembrane region" description="Helical" evidence="6">
    <location>
        <begin position="90"/>
        <end position="113"/>
    </location>
</feature>
<name>A0A9N8W1C0_9GLOM</name>
<dbReference type="GO" id="GO:0000329">
    <property type="term" value="C:fungal-type vacuole membrane"/>
    <property type="evidence" value="ECO:0007669"/>
    <property type="project" value="TreeGrafter"/>
</dbReference>
<dbReference type="GO" id="GO:0005794">
    <property type="term" value="C:Golgi apparatus"/>
    <property type="evidence" value="ECO:0007669"/>
    <property type="project" value="TreeGrafter"/>
</dbReference>
<evidence type="ECO:0000256" key="2">
    <source>
        <dbReference type="ARBA" id="ARBA00009190"/>
    </source>
</evidence>
<feature type="chain" id="PRO_5040535543" description="GDT1 family protein" evidence="6">
    <location>
        <begin position="25"/>
        <end position="319"/>
    </location>
</feature>
<dbReference type="EMBL" id="CAJVPJ010000053">
    <property type="protein sequence ID" value="CAG8467564.1"/>
    <property type="molecule type" value="Genomic_DNA"/>
</dbReference>
<comment type="similarity">
    <text evidence="2 6">Belongs to the GDT1 family.</text>
</comment>
<evidence type="ECO:0000256" key="1">
    <source>
        <dbReference type="ARBA" id="ARBA00004141"/>
    </source>
</evidence>
<keyword evidence="5 6" id="KW-0472">Membrane</keyword>
<evidence type="ECO:0000256" key="4">
    <source>
        <dbReference type="ARBA" id="ARBA00022989"/>
    </source>
</evidence>
<keyword evidence="6" id="KW-0732">Signal</keyword>
<dbReference type="PANTHER" id="PTHR12608:SF1">
    <property type="entry name" value="TRANSMEMBRANE PROTEIN 165"/>
    <property type="match status" value="1"/>
</dbReference>
<evidence type="ECO:0000313" key="7">
    <source>
        <dbReference type="EMBL" id="CAG8467564.1"/>
    </source>
</evidence>
<accession>A0A9N8W1C0</accession>
<sequence length="319" mass="35123">MLLRRKLTLTFFLVCVIFVSIAVAEGIGAVGEDVINTTDVRIKEAEEIEKQVVNVEAEDPDLVGSVFDIDLRHPGLGHQSLMSAEDSKSLFFSILMIIFSEIGDKTFFIAAIMAMRNSRLVVFSAAFASLVVMSIFSAALGHTVPNIIPRKYTCYLASFLFMFFGARMAYEGWYMSSDEAKQEFEEVKAELKEKEDIEMMEAVEGGLVNDKGENGGFKQGLSNLCQFLFSPTFTQTFILTFLGEWGDRSQIATIALAASKDVYFVTLGTIIGHSLCTGIAVIGGGLLAERISVRTITLSGAVLFMIFGVLYLYEAIYNV</sequence>
<evidence type="ECO:0000256" key="3">
    <source>
        <dbReference type="ARBA" id="ARBA00022692"/>
    </source>
</evidence>
<feature type="transmembrane region" description="Helical" evidence="6">
    <location>
        <begin position="120"/>
        <end position="140"/>
    </location>
</feature>
<dbReference type="InterPro" id="IPR049555">
    <property type="entry name" value="GDT1-like_CS"/>
</dbReference>
<dbReference type="Pfam" id="PF01169">
    <property type="entry name" value="GDT1"/>
    <property type="match status" value="2"/>
</dbReference>
<dbReference type="PROSITE" id="PS01214">
    <property type="entry name" value="UPF0016"/>
    <property type="match status" value="1"/>
</dbReference>
<reference evidence="7" key="1">
    <citation type="submission" date="2021-06" db="EMBL/GenBank/DDBJ databases">
        <authorList>
            <person name="Kallberg Y."/>
            <person name="Tangrot J."/>
            <person name="Rosling A."/>
        </authorList>
    </citation>
    <scope>NUCLEOTIDE SEQUENCE</scope>
    <source>
        <strain evidence="7">IA702</strain>
    </source>
</reference>
<keyword evidence="8" id="KW-1185">Reference proteome</keyword>
<gene>
    <name evidence="7" type="ORF">POCULU_LOCUS874</name>
</gene>
<keyword evidence="3 6" id="KW-0812">Transmembrane</keyword>
<dbReference type="PANTHER" id="PTHR12608">
    <property type="entry name" value="TRANSMEMBRANE PROTEIN HTP-1 RELATED"/>
    <property type="match status" value="1"/>
</dbReference>
<comment type="subcellular location">
    <subcellularLocation>
        <location evidence="1 6">Membrane</location>
        <topology evidence="1 6">Multi-pass membrane protein</topology>
    </subcellularLocation>
</comment>
<dbReference type="GO" id="GO:0032468">
    <property type="term" value="P:Golgi calcium ion homeostasis"/>
    <property type="evidence" value="ECO:0007669"/>
    <property type="project" value="TreeGrafter"/>
</dbReference>
<keyword evidence="4 6" id="KW-1133">Transmembrane helix</keyword>
<dbReference type="AlphaFoldDB" id="A0A9N8W1C0"/>
<proteinExistence type="inferred from homology"/>
<dbReference type="Proteomes" id="UP000789572">
    <property type="component" value="Unassembled WGS sequence"/>
</dbReference>
<comment type="caution">
    <text evidence="7">The sequence shown here is derived from an EMBL/GenBank/DDBJ whole genome shotgun (WGS) entry which is preliminary data.</text>
</comment>
<protein>
    <recommendedName>
        <fullName evidence="6">GDT1 family protein</fullName>
    </recommendedName>
</protein>
<evidence type="ECO:0000256" key="6">
    <source>
        <dbReference type="RuleBase" id="RU365102"/>
    </source>
</evidence>
<feature type="transmembrane region" description="Helical" evidence="6">
    <location>
        <begin position="262"/>
        <end position="288"/>
    </location>
</feature>
<organism evidence="7 8">
    <name type="scientific">Paraglomus occultum</name>
    <dbReference type="NCBI Taxonomy" id="144539"/>
    <lineage>
        <taxon>Eukaryota</taxon>
        <taxon>Fungi</taxon>
        <taxon>Fungi incertae sedis</taxon>
        <taxon>Mucoromycota</taxon>
        <taxon>Glomeromycotina</taxon>
        <taxon>Glomeromycetes</taxon>
        <taxon>Paraglomerales</taxon>
        <taxon>Paraglomeraceae</taxon>
        <taxon>Paraglomus</taxon>
    </lineage>
</organism>
<dbReference type="GO" id="GO:0005384">
    <property type="term" value="F:manganese ion transmembrane transporter activity"/>
    <property type="evidence" value="ECO:0007669"/>
    <property type="project" value="TreeGrafter"/>
</dbReference>
<evidence type="ECO:0000256" key="5">
    <source>
        <dbReference type="ARBA" id="ARBA00023136"/>
    </source>
</evidence>
<evidence type="ECO:0000313" key="8">
    <source>
        <dbReference type="Proteomes" id="UP000789572"/>
    </source>
</evidence>
<dbReference type="InterPro" id="IPR001727">
    <property type="entry name" value="GDT1-like"/>
</dbReference>
<dbReference type="GO" id="GO:0032472">
    <property type="term" value="P:Golgi calcium ion transport"/>
    <property type="evidence" value="ECO:0007669"/>
    <property type="project" value="TreeGrafter"/>
</dbReference>